<evidence type="ECO:0000259" key="3">
    <source>
        <dbReference type="PROSITE" id="PS51698"/>
    </source>
</evidence>
<dbReference type="PANTHER" id="PTHR46573">
    <property type="entry name" value="WD REPEAT, SAM AND U-BOX DOMAIN-CONTAINING PROTEIN 1"/>
    <property type="match status" value="1"/>
</dbReference>
<evidence type="ECO:0000313" key="5">
    <source>
        <dbReference type="Proteomes" id="UP000604046"/>
    </source>
</evidence>
<dbReference type="CDD" id="cd16655">
    <property type="entry name" value="RING-Ubox_WDSUB1-like"/>
    <property type="match status" value="1"/>
</dbReference>
<feature type="region of interest" description="Disordered" evidence="2">
    <location>
        <begin position="56"/>
        <end position="80"/>
    </location>
</feature>
<dbReference type="AlphaFoldDB" id="A0A812LMG3"/>
<gene>
    <name evidence="4" type="ORF">SNAT2548_LOCUS11666</name>
</gene>
<reference evidence="4" key="1">
    <citation type="submission" date="2021-02" db="EMBL/GenBank/DDBJ databases">
        <authorList>
            <person name="Dougan E. K."/>
            <person name="Rhodes N."/>
            <person name="Thang M."/>
            <person name="Chan C."/>
        </authorList>
    </citation>
    <scope>NUCLEOTIDE SEQUENCE</scope>
</reference>
<dbReference type="CDD" id="cd00121">
    <property type="entry name" value="MATH"/>
    <property type="match status" value="1"/>
</dbReference>
<organism evidence="4 5">
    <name type="scientific">Symbiodinium natans</name>
    <dbReference type="NCBI Taxonomy" id="878477"/>
    <lineage>
        <taxon>Eukaryota</taxon>
        <taxon>Sar</taxon>
        <taxon>Alveolata</taxon>
        <taxon>Dinophyceae</taxon>
        <taxon>Suessiales</taxon>
        <taxon>Symbiodiniaceae</taxon>
        <taxon>Symbiodinium</taxon>
    </lineage>
</organism>
<dbReference type="Pfam" id="PF04564">
    <property type="entry name" value="U-box"/>
    <property type="match status" value="1"/>
</dbReference>
<dbReference type="SUPFAM" id="SSF57850">
    <property type="entry name" value="RING/U-box"/>
    <property type="match status" value="1"/>
</dbReference>
<feature type="coiled-coil region" evidence="1">
    <location>
        <begin position="543"/>
        <end position="570"/>
    </location>
</feature>
<dbReference type="InterPro" id="IPR002083">
    <property type="entry name" value="MATH/TRAF_dom"/>
</dbReference>
<protein>
    <recommendedName>
        <fullName evidence="3">U-box domain-containing protein</fullName>
    </recommendedName>
</protein>
<dbReference type="InterPro" id="IPR008974">
    <property type="entry name" value="TRAF-like"/>
</dbReference>
<dbReference type="Gene3D" id="2.60.210.10">
    <property type="entry name" value="Apoptosis, Tumor Necrosis Factor Receptor Associated Protein 2, Chain A"/>
    <property type="match status" value="1"/>
</dbReference>
<keyword evidence="5" id="KW-1185">Reference proteome</keyword>
<dbReference type="GO" id="GO:0004842">
    <property type="term" value="F:ubiquitin-protein transferase activity"/>
    <property type="evidence" value="ECO:0007669"/>
    <property type="project" value="InterPro"/>
</dbReference>
<dbReference type="GO" id="GO:0016567">
    <property type="term" value="P:protein ubiquitination"/>
    <property type="evidence" value="ECO:0007669"/>
    <property type="project" value="InterPro"/>
</dbReference>
<dbReference type="InterPro" id="IPR003613">
    <property type="entry name" value="Ubox_domain"/>
</dbReference>
<proteinExistence type="predicted"/>
<dbReference type="Gene3D" id="3.30.40.10">
    <property type="entry name" value="Zinc/RING finger domain, C3HC4 (zinc finger)"/>
    <property type="match status" value="1"/>
</dbReference>
<dbReference type="PANTHER" id="PTHR46573:SF1">
    <property type="entry name" value="WD REPEAT, SAM AND U-BOX DOMAIN-CONTAINING PROTEIN 1"/>
    <property type="match status" value="1"/>
</dbReference>
<dbReference type="InterPro" id="IPR052085">
    <property type="entry name" value="WD-SAM-U-box"/>
</dbReference>
<keyword evidence="1" id="KW-0175">Coiled coil</keyword>
<dbReference type="SUPFAM" id="SSF49599">
    <property type="entry name" value="TRAF domain-like"/>
    <property type="match status" value="1"/>
</dbReference>
<feature type="domain" description="U-box" evidence="3">
    <location>
        <begin position="90"/>
        <end position="123"/>
    </location>
</feature>
<evidence type="ECO:0000313" key="4">
    <source>
        <dbReference type="EMBL" id="CAE7246091.1"/>
    </source>
</evidence>
<dbReference type="PROSITE" id="PS51698">
    <property type="entry name" value="U_BOX"/>
    <property type="match status" value="1"/>
</dbReference>
<name>A0A812LMG3_9DINO</name>
<dbReference type="OrthoDB" id="410170at2759"/>
<evidence type="ECO:0000256" key="1">
    <source>
        <dbReference type="SAM" id="Coils"/>
    </source>
</evidence>
<accession>A0A812LMG3</accession>
<dbReference type="EMBL" id="CAJNDS010001068">
    <property type="protein sequence ID" value="CAE7246091.1"/>
    <property type="molecule type" value="Genomic_DNA"/>
</dbReference>
<dbReference type="SMART" id="SM00504">
    <property type="entry name" value="Ubox"/>
    <property type="match status" value="1"/>
</dbReference>
<dbReference type="Proteomes" id="UP000604046">
    <property type="component" value="Unassembled WGS sequence"/>
</dbReference>
<evidence type="ECO:0000256" key="2">
    <source>
        <dbReference type="SAM" id="MobiDB-lite"/>
    </source>
</evidence>
<dbReference type="InterPro" id="IPR013083">
    <property type="entry name" value="Znf_RING/FYVE/PHD"/>
</dbReference>
<sequence length="711" mass="77811">MSSEPVSGKREPSARLDDKVQAAIWSMSSDGVPTDKIALYLELTADEVVAGLAKRRRTDGASQDSASSAPVDPRTSDQEGMESLVNRLLTDPEEFLCPILQSLMEHPVVAEDGFTYEREAIEEALQRRARSPKTNTTMGDKVIPNQDKKTAITNYKEKTMQEIMSLASSVPSGHAQKLLLRAEGFVRPYLPDRSTQRKLVKLLQLRAGLPAILRGDAVKELIDILAHDPAEEEAVRELLVHFEDWGAGPHMTSPSVSDEAVAHFRTLARKPPALPCHEALDRELAHRLAAQVDSAKGSEALWQFALELGAGPQAGVWLEGAACVLAAVHGKIQIDLADLSDALLRAAARFLQEPRDRGAEALVAELFGYNLCRSSLSGAAGAGGSSSLAAILLERAKRCEANKDSDEEALLLEAYAADPTHVGVRERLLELLLGALESSGKVDREDVLLKLLFVQHKKVPEELLPKLSLDQHHVQALDPQSALALAEQLTSASRSRDGAKVAVLAAQAFDASGRREDAQRAYIRAYNMDRSNADASHGVVETCAELRTKIDSLERRVAEQQDLIEKLTLQVRERNTQHRSMSLAGGCGFAWDISEIDPAQVPNGQCRESPKFLLAAHGITLWIRYYPQGNKDANNANNGMASVFLHRSQLSKIECRISVGGKERILGSETPFVEAGEGRGWCKFIRIGCHREIRVRIDAVQLKDSALKCLY</sequence>
<comment type="caution">
    <text evidence="4">The sequence shown here is derived from an EMBL/GenBank/DDBJ whole genome shotgun (WGS) entry which is preliminary data.</text>
</comment>